<feature type="domain" description="MacB-like periplasmic core" evidence="2">
    <location>
        <begin position="21"/>
        <end position="103"/>
    </location>
</feature>
<evidence type="ECO:0000259" key="2">
    <source>
        <dbReference type="Pfam" id="PF12704"/>
    </source>
</evidence>
<keyword evidence="1" id="KW-0472">Membrane</keyword>
<evidence type="ECO:0000313" key="3">
    <source>
        <dbReference type="EMBL" id="UOQ72831.1"/>
    </source>
</evidence>
<protein>
    <submittedName>
        <fullName evidence="3">ABC transporter permease</fullName>
    </submittedName>
</protein>
<organism evidence="3 4">
    <name type="scientific">Hymenobacter cellulosilyticus</name>
    <dbReference type="NCBI Taxonomy" id="2932248"/>
    <lineage>
        <taxon>Bacteria</taxon>
        <taxon>Pseudomonadati</taxon>
        <taxon>Bacteroidota</taxon>
        <taxon>Cytophagia</taxon>
        <taxon>Cytophagales</taxon>
        <taxon>Hymenobacteraceae</taxon>
        <taxon>Hymenobacter</taxon>
    </lineage>
</organism>
<dbReference type="Pfam" id="PF12704">
    <property type="entry name" value="MacB_PCD"/>
    <property type="match status" value="1"/>
</dbReference>
<dbReference type="EMBL" id="CP095046">
    <property type="protein sequence ID" value="UOQ72831.1"/>
    <property type="molecule type" value="Genomic_DNA"/>
</dbReference>
<evidence type="ECO:0000256" key="1">
    <source>
        <dbReference type="SAM" id="Phobius"/>
    </source>
</evidence>
<gene>
    <name evidence="3" type="ORF">MUN79_02225</name>
</gene>
<keyword evidence="1" id="KW-0812">Transmembrane</keyword>
<reference evidence="3" key="1">
    <citation type="submission" date="2022-04" db="EMBL/GenBank/DDBJ databases">
        <title>Hymenobacter sp. isolated from the air.</title>
        <authorList>
            <person name="Won M."/>
            <person name="Lee C.-M."/>
            <person name="Woen H.-Y."/>
            <person name="Kwon S.-W."/>
        </authorList>
    </citation>
    <scope>NUCLEOTIDE SEQUENCE</scope>
    <source>
        <strain evidence="3">5116S-3</strain>
    </source>
</reference>
<dbReference type="AlphaFoldDB" id="A0A8T9Q8U3"/>
<evidence type="ECO:0000313" key="4">
    <source>
        <dbReference type="Proteomes" id="UP000831796"/>
    </source>
</evidence>
<dbReference type="KEGG" id="hcu:MUN79_02225"/>
<feature type="transmembrane region" description="Helical" evidence="1">
    <location>
        <begin position="20"/>
        <end position="41"/>
    </location>
</feature>
<accession>A0A8T9Q8U3</accession>
<name>A0A8T9Q8U3_9BACT</name>
<dbReference type="Proteomes" id="UP000831796">
    <property type="component" value="Chromosome"/>
</dbReference>
<keyword evidence="4" id="KW-1185">Reference proteome</keyword>
<keyword evidence="1" id="KW-1133">Transmembrane helix</keyword>
<proteinExistence type="predicted"/>
<dbReference type="InterPro" id="IPR025857">
    <property type="entry name" value="MacB_PCD"/>
</dbReference>
<dbReference type="RefSeq" id="WP_244676189.1">
    <property type="nucleotide sequence ID" value="NZ_CP095046.1"/>
</dbReference>
<sequence>MFDLDKWSEIWGTVRRHKLRTGLTAFGVLWGIFMLVVLLGAGKGFRNGVEKEFDVAKNAVFVWSQRTSVPFAGLKVGRFIRFTNDDVAALLREVPEAAVVLPAAPSTGRLRCSTAPKARLFR</sequence>